<dbReference type="InterPro" id="IPR000725">
    <property type="entry name" value="Olfact_rcpt"/>
</dbReference>
<feature type="domain" description="G-protein coupled receptors family 1 profile" evidence="14">
    <location>
        <begin position="282"/>
        <end position="534"/>
    </location>
</feature>
<keyword evidence="4 13" id="KW-0812">Transmembrane</keyword>
<evidence type="ECO:0000256" key="8">
    <source>
        <dbReference type="ARBA" id="ARBA00023136"/>
    </source>
</evidence>
<evidence type="ECO:0000256" key="12">
    <source>
        <dbReference type="ARBA" id="ARBA00023224"/>
    </source>
</evidence>
<dbReference type="GO" id="GO:0004984">
    <property type="term" value="F:olfactory receptor activity"/>
    <property type="evidence" value="ECO:0007669"/>
    <property type="project" value="InterPro"/>
</dbReference>
<evidence type="ECO:0000256" key="1">
    <source>
        <dbReference type="ARBA" id="ARBA00004651"/>
    </source>
</evidence>
<feature type="transmembrane region" description="Helical" evidence="13">
    <location>
        <begin position="339"/>
        <end position="361"/>
    </location>
</feature>
<keyword evidence="10" id="KW-0675">Receptor</keyword>
<dbReference type="InterPro" id="IPR052921">
    <property type="entry name" value="GPCR1_Superfamily_Member"/>
</dbReference>
<evidence type="ECO:0000256" key="11">
    <source>
        <dbReference type="ARBA" id="ARBA00023180"/>
    </source>
</evidence>
<keyword evidence="2" id="KW-1003">Cell membrane</keyword>
<evidence type="ECO:0000256" key="5">
    <source>
        <dbReference type="ARBA" id="ARBA00022725"/>
    </source>
</evidence>
<dbReference type="Pfam" id="PF13853">
    <property type="entry name" value="7tm_4"/>
    <property type="match status" value="1"/>
</dbReference>
<feature type="transmembrane region" description="Helical" evidence="13">
    <location>
        <begin position="515"/>
        <end position="536"/>
    </location>
</feature>
<evidence type="ECO:0000259" key="14">
    <source>
        <dbReference type="PROSITE" id="PS50262"/>
    </source>
</evidence>
<keyword evidence="15" id="KW-1185">Reference proteome</keyword>
<evidence type="ECO:0000256" key="3">
    <source>
        <dbReference type="ARBA" id="ARBA00022606"/>
    </source>
</evidence>
<evidence type="ECO:0000256" key="10">
    <source>
        <dbReference type="ARBA" id="ARBA00023170"/>
    </source>
</evidence>
<name>A0A8M1KKZ8_CLUHA</name>
<evidence type="ECO:0000256" key="13">
    <source>
        <dbReference type="SAM" id="Phobius"/>
    </source>
</evidence>
<keyword evidence="5" id="KW-0552">Olfaction</keyword>
<keyword evidence="8 13" id="KW-0472">Membrane</keyword>
<protein>
    <submittedName>
        <fullName evidence="16">Olfactory receptor 13C2-like</fullName>
    </submittedName>
</protein>
<dbReference type="PROSITE" id="PS50262">
    <property type="entry name" value="G_PROTEIN_RECEP_F1_2"/>
    <property type="match status" value="1"/>
</dbReference>
<feature type="transmembrane region" description="Helical" evidence="13">
    <location>
        <begin position="382"/>
        <end position="403"/>
    </location>
</feature>
<evidence type="ECO:0000313" key="15">
    <source>
        <dbReference type="Proteomes" id="UP000515152"/>
    </source>
</evidence>
<feature type="transmembrane region" description="Helical" evidence="13">
    <location>
        <begin position="299"/>
        <end position="319"/>
    </location>
</feature>
<accession>A0A8M1KKZ8</accession>
<evidence type="ECO:0000256" key="9">
    <source>
        <dbReference type="ARBA" id="ARBA00023157"/>
    </source>
</evidence>
<dbReference type="GO" id="GO:0004930">
    <property type="term" value="F:G protein-coupled receptor activity"/>
    <property type="evidence" value="ECO:0007669"/>
    <property type="project" value="UniProtKB-KW"/>
</dbReference>
<feature type="transmembrane region" description="Helical" evidence="13">
    <location>
        <begin position="440"/>
        <end position="462"/>
    </location>
</feature>
<keyword evidence="9" id="KW-1015">Disulfide bond</keyword>
<proteinExistence type="predicted"/>
<organism evidence="15 16">
    <name type="scientific">Clupea harengus</name>
    <name type="common">Atlantic herring</name>
    <dbReference type="NCBI Taxonomy" id="7950"/>
    <lineage>
        <taxon>Eukaryota</taxon>
        <taxon>Metazoa</taxon>
        <taxon>Chordata</taxon>
        <taxon>Craniata</taxon>
        <taxon>Vertebrata</taxon>
        <taxon>Euteleostomi</taxon>
        <taxon>Actinopterygii</taxon>
        <taxon>Neopterygii</taxon>
        <taxon>Teleostei</taxon>
        <taxon>Clupei</taxon>
        <taxon>Clupeiformes</taxon>
        <taxon>Clupeoidei</taxon>
        <taxon>Clupeidae</taxon>
        <taxon>Clupea</taxon>
    </lineage>
</organism>
<dbReference type="GO" id="GO:0005549">
    <property type="term" value="F:odorant binding"/>
    <property type="evidence" value="ECO:0007669"/>
    <property type="project" value="TreeGrafter"/>
</dbReference>
<dbReference type="PANTHER" id="PTHR26451">
    <property type="entry name" value="G_PROTEIN_RECEP_F1_2 DOMAIN-CONTAINING PROTEIN"/>
    <property type="match status" value="1"/>
</dbReference>
<keyword evidence="12" id="KW-0807">Transducer</keyword>
<dbReference type="RefSeq" id="XP_042564731.1">
    <property type="nucleotide sequence ID" value="XM_042708797.1"/>
</dbReference>
<evidence type="ECO:0000256" key="4">
    <source>
        <dbReference type="ARBA" id="ARBA00022692"/>
    </source>
</evidence>
<dbReference type="KEGG" id="char:122133189"/>
<dbReference type="InterPro" id="IPR017452">
    <property type="entry name" value="GPCR_Rhodpsn_7TM"/>
</dbReference>
<keyword evidence="11" id="KW-0325">Glycoprotein</keyword>
<dbReference type="SUPFAM" id="SSF81321">
    <property type="entry name" value="Family A G protein-coupled receptor-like"/>
    <property type="match status" value="1"/>
</dbReference>
<dbReference type="FunFam" id="1.20.1070.10:FF:000024">
    <property type="entry name" value="Olfactory receptor"/>
    <property type="match status" value="1"/>
</dbReference>
<dbReference type="OrthoDB" id="411173at2759"/>
<comment type="subcellular location">
    <subcellularLocation>
        <location evidence="1">Cell membrane</location>
        <topology evidence="1">Multi-pass membrane protein</topology>
    </subcellularLocation>
</comment>
<keyword evidence="7" id="KW-0297">G-protein coupled receptor</keyword>
<evidence type="ECO:0000256" key="7">
    <source>
        <dbReference type="ARBA" id="ARBA00023040"/>
    </source>
</evidence>
<evidence type="ECO:0000256" key="6">
    <source>
        <dbReference type="ARBA" id="ARBA00022989"/>
    </source>
</evidence>
<dbReference type="PANTHER" id="PTHR26451:SF345">
    <property type="entry name" value="OLFACTORY RECEPTOR"/>
    <property type="match status" value="1"/>
</dbReference>
<evidence type="ECO:0000313" key="16">
    <source>
        <dbReference type="RefSeq" id="XP_042564731.1"/>
    </source>
</evidence>
<dbReference type="InterPro" id="IPR000276">
    <property type="entry name" value="GPCR_Rhodpsn"/>
</dbReference>
<sequence length="556" mass="62716">MALAASGFARPTHIQSQYNTSRCHKSLYREGSTGIFACLMERLPRSDPHEVVESYNATTILCICDDFTQYFKAPITPHHVWPEGADSALQLRFEHTDWSVFATQATLDSHTDIDSYASSVLDFINTNIDSVTTLKRITTFPNQKPWMNKERGIKQAKHCHKLRIEEHFKNNSDPRCMWQGIQAITDYKPTNTTPQNSDASFPDELNSFHARFDRDNQEAAIKAVLTSDNQPLTLSSTDTRASEMNRSSITGTLILTVYKDMNSDKNGFFIVIFLIYIASILTNITLMLLIYLDTSLHKPMYIFLFSLIVNGLIGSTAVWPKVMVILLTGMNTTSYAGCLIQIFLTSTYGICNFTVLTVMAYDRFVSIFNPLKYHTIMTPQKVRQLSLAADLVPVVCVLGQVFFTSQLPLCKNTLHRIFCDNLSLSSLSCGESIQSRVTNLYGICLIIALVILPLFLVLLSYVKIIVFILKASGNTGKKAFETCSPHMIVFINFSIATLFSVIYNRLNPYLPGEANVLLSINYILVPPLLHPVIYGIKNKEIRDSISKIWERKIRTI</sequence>
<keyword evidence="3" id="KW-0716">Sensory transduction</keyword>
<keyword evidence="6 13" id="KW-1133">Transmembrane helix</keyword>
<dbReference type="AlphaFoldDB" id="A0A8M1KKZ8"/>
<reference evidence="16" key="1">
    <citation type="submission" date="2025-08" db="UniProtKB">
        <authorList>
            <consortium name="RefSeq"/>
        </authorList>
    </citation>
    <scope>IDENTIFICATION</scope>
</reference>
<dbReference type="GO" id="GO:0005886">
    <property type="term" value="C:plasma membrane"/>
    <property type="evidence" value="ECO:0007669"/>
    <property type="project" value="UniProtKB-SubCell"/>
</dbReference>
<dbReference type="PROSITE" id="PS00237">
    <property type="entry name" value="G_PROTEIN_RECEP_F1_1"/>
    <property type="match status" value="1"/>
</dbReference>
<dbReference type="Proteomes" id="UP000515152">
    <property type="component" value="Chromosome 9"/>
</dbReference>
<evidence type="ECO:0000256" key="2">
    <source>
        <dbReference type="ARBA" id="ARBA00022475"/>
    </source>
</evidence>
<feature type="transmembrane region" description="Helical" evidence="13">
    <location>
        <begin position="268"/>
        <end position="292"/>
    </location>
</feature>
<dbReference type="GeneID" id="122133189"/>
<feature type="transmembrane region" description="Helical" evidence="13">
    <location>
        <begin position="483"/>
        <end position="503"/>
    </location>
</feature>
<gene>
    <name evidence="16" type="primary">LOC122133189</name>
</gene>